<protein>
    <recommendedName>
        <fullName evidence="1">DUF4325 domain-containing protein</fullName>
    </recommendedName>
</protein>
<gene>
    <name evidence="2" type="ORF">PLUA15_240153</name>
</gene>
<dbReference type="Pfam" id="PF14213">
    <property type="entry name" value="DUF4325"/>
    <property type="match status" value="1"/>
</dbReference>
<dbReference type="EMBL" id="OBKZ01000017">
    <property type="protein sequence ID" value="SOB52740.1"/>
    <property type="molecule type" value="Genomic_DNA"/>
</dbReference>
<evidence type="ECO:0000313" key="2">
    <source>
        <dbReference type="EMBL" id="SOB52740.1"/>
    </source>
</evidence>
<sequence length="114" mass="13225">MEYRVMSEYKISVVKDFSKRPYGRYPDDGDGCGQYFRANLLAPKLREYDKVHVDLDGYNRYGRSFLDEAFGGLIREEGFTWEDLQRKLTYSHSLVKSIENLIKDRIDAAGGKGK</sequence>
<dbReference type="InterPro" id="IPR025474">
    <property type="entry name" value="DUF4325"/>
</dbReference>
<evidence type="ECO:0000259" key="1">
    <source>
        <dbReference type="Pfam" id="PF14213"/>
    </source>
</evidence>
<name>A0AAX2H8V7_9PSED</name>
<proteinExistence type="predicted"/>
<dbReference type="Proteomes" id="UP000219564">
    <property type="component" value="Unassembled WGS sequence"/>
</dbReference>
<reference evidence="2 3" key="1">
    <citation type="submission" date="2017-08" db="EMBL/GenBank/DDBJ databases">
        <authorList>
            <person name="Chaillou S."/>
        </authorList>
    </citation>
    <scope>NUCLEOTIDE SEQUENCE [LARGE SCALE GENOMIC DNA]</scope>
    <source>
        <strain evidence="2 3">MFPA15A1205</strain>
    </source>
</reference>
<organism evidence="2 3">
    <name type="scientific">Pseudomonas lundensis</name>
    <dbReference type="NCBI Taxonomy" id="86185"/>
    <lineage>
        <taxon>Bacteria</taxon>
        <taxon>Pseudomonadati</taxon>
        <taxon>Pseudomonadota</taxon>
        <taxon>Gammaproteobacteria</taxon>
        <taxon>Pseudomonadales</taxon>
        <taxon>Pseudomonadaceae</taxon>
        <taxon>Pseudomonas</taxon>
    </lineage>
</organism>
<dbReference type="AlphaFoldDB" id="A0AAX2H8V7"/>
<evidence type="ECO:0000313" key="3">
    <source>
        <dbReference type="Proteomes" id="UP000219564"/>
    </source>
</evidence>
<feature type="domain" description="DUF4325" evidence="1">
    <location>
        <begin position="33"/>
        <end position="92"/>
    </location>
</feature>
<accession>A0AAX2H8V7</accession>
<comment type="caution">
    <text evidence="2">The sequence shown here is derived from an EMBL/GenBank/DDBJ whole genome shotgun (WGS) entry which is preliminary data.</text>
</comment>